<dbReference type="Proteomes" id="UP000030762">
    <property type="component" value="Unassembled WGS sequence"/>
</dbReference>
<dbReference type="InParanoid" id="T0S039"/>
<dbReference type="EMBL" id="JH767142">
    <property type="protein sequence ID" value="EQC38253.1"/>
    <property type="molecule type" value="Genomic_DNA"/>
</dbReference>
<name>T0S039_SAPDV</name>
<dbReference type="VEuPathDB" id="FungiDB:SDRG_04679"/>
<sequence>MTTRREGVRVSYNAATNLLMHPEDRGRDTVKVRFTSVLEQPNLVVDGVDDLLSIPLSSEHTAQLAALYGSRVPASAMAFQNTAWDAFVQLKMCGIANNFLSTSRACTAHVSHLVLDVTGANAALYEPHDVPEGTYGRLILALTTSKKKTKPWQSCELNALSMCAMYLSVQVSSEPITDGCRVALIYHLVYDDPAPGFSIEQPSRTAAAAVLTALASIRYQAQKYGIFQIPNDDGDNDTSQKPPTSFKHIRGYALAFVNALDASGEYDYVLARATKKRCEYLARPSNAAIPPSIKASRTKTYPSRDALLLALVEAASGIDDDPDDDEDEDGFMYGFRNDDVLSTTRLKKTHEPELPAATMLQLLLDANSVDVIDEYLRHSCQNHDHPKMHHIGPKLHACLTTYGWSALGSAVQAMLQRWVATSPPEILHLPFVLLASLAGVLDDPICAPLDHPRLPEVVQAAYVALRSACDAAKALDDQRNFRGRKGDRSWDAALCTVQCSLLIEAYVRDSTLSLWWKCNTRLPPILLSMVYAYWAPNGLMAAMTEKHAVSLYHEHVLLPAIGLAVITNSRVSIAPYVPAKTRRIDWILSRSKSMTANLGNLLYHASRCNDPRDVYGVYGWYLAAFTEGGDVDDEDDRCWLLSTVCSIAKRIPILSRNLTEVATCVAKAVDCLTLRPGTLDYLVPMACDDAVPLDEKLRHEYSCRRCVADALGFFNAAKALGRCGRGRRARV</sequence>
<reference evidence="1 2" key="1">
    <citation type="submission" date="2012-04" db="EMBL/GenBank/DDBJ databases">
        <title>The Genome Sequence of Saprolegnia declina VS20.</title>
        <authorList>
            <consortium name="The Broad Institute Genome Sequencing Platform"/>
            <person name="Russ C."/>
            <person name="Nusbaum C."/>
            <person name="Tyler B."/>
            <person name="van West P."/>
            <person name="Dieguez-Uribeondo J."/>
            <person name="de Bruijn I."/>
            <person name="Tripathy S."/>
            <person name="Jiang R."/>
            <person name="Young S.K."/>
            <person name="Zeng Q."/>
            <person name="Gargeya S."/>
            <person name="Fitzgerald M."/>
            <person name="Haas B."/>
            <person name="Abouelleil A."/>
            <person name="Alvarado L."/>
            <person name="Arachchi H.M."/>
            <person name="Berlin A."/>
            <person name="Chapman S.B."/>
            <person name="Goldberg J."/>
            <person name="Griggs A."/>
            <person name="Gujja S."/>
            <person name="Hansen M."/>
            <person name="Howarth C."/>
            <person name="Imamovic A."/>
            <person name="Larimer J."/>
            <person name="McCowen C."/>
            <person name="Montmayeur A."/>
            <person name="Murphy C."/>
            <person name="Neiman D."/>
            <person name="Pearson M."/>
            <person name="Priest M."/>
            <person name="Roberts A."/>
            <person name="Saif S."/>
            <person name="Shea T."/>
            <person name="Sisk P."/>
            <person name="Sykes S."/>
            <person name="Wortman J."/>
            <person name="Nusbaum C."/>
            <person name="Birren B."/>
        </authorList>
    </citation>
    <scope>NUCLEOTIDE SEQUENCE [LARGE SCALE GENOMIC DNA]</scope>
    <source>
        <strain evidence="1 2">VS20</strain>
    </source>
</reference>
<keyword evidence="2" id="KW-1185">Reference proteome</keyword>
<dbReference type="OrthoDB" id="27483at2759"/>
<evidence type="ECO:0000313" key="2">
    <source>
        <dbReference type="Proteomes" id="UP000030762"/>
    </source>
</evidence>
<gene>
    <name evidence="1" type="ORF">SDRG_04679</name>
</gene>
<dbReference type="RefSeq" id="XP_008608580.1">
    <property type="nucleotide sequence ID" value="XM_008610358.1"/>
</dbReference>
<evidence type="ECO:0000313" key="1">
    <source>
        <dbReference type="EMBL" id="EQC38253.1"/>
    </source>
</evidence>
<accession>T0S039</accession>
<organism evidence="1 2">
    <name type="scientific">Saprolegnia diclina (strain VS20)</name>
    <dbReference type="NCBI Taxonomy" id="1156394"/>
    <lineage>
        <taxon>Eukaryota</taxon>
        <taxon>Sar</taxon>
        <taxon>Stramenopiles</taxon>
        <taxon>Oomycota</taxon>
        <taxon>Saprolegniomycetes</taxon>
        <taxon>Saprolegniales</taxon>
        <taxon>Saprolegniaceae</taxon>
        <taxon>Saprolegnia</taxon>
    </lineage>
</organism>
<dbReference type="GeneID" id="19945406"/>
<proteinExistence type="predicted"/>
<protein>
    <submittedName>
        <fullName evidence="1">Uncharacterized protein</fullName>
    </submittedName>
</protein>
<dbReference type="AlphaFoldDB" id="T0S039"/>